<proteinExistence type="predicted"/>
<evidence type="ECO:0000313" key="3">
    <source>
        <dbReference type="Proteomes" id="UP000197138"/>
    </source>
</evidence>
<comment type="caution">
    <text evidence="2">The sequence shown here is derived from an EMBL/GenBank/DDBJ whole genome shotgun (WGS) entry which is preliminary data.</text>
</comment>
<feature type="region of interest" description="Disordered" evidence="1">
    <location>
        <begin position="57"/>
        <end position="100"/>
    </location>
</feature>
<evidence type="ECO:0000313" key="2">
    <source>
        <dbReference type="EMBL" id="OWM68298.1"/>
    </source>
</evidence>
<dbReference type="Proteomes" id="UP000197138">
    <property type="component" value="Unassembled WGS sequence"/>
</dbReference>
<accession>A0A218W741</accession>
<protein>
    <submittedName>
        <fullName evidence="2">Uncharacterized protein</fullName>
    </submittedName>
</protein>
<sequence>MEKKQTGQGKRTEIVNGILGIGGDGRAIGGSRCRNFLRHDSMMGSMLSAPILEMMSATPSSQGLGSLDEAPPPTLRDLSPTLESLNLEGGGLSSSSHPLG</sequence>
<organism evidence="2 3">
    <name type="scientific">Punica granatum</name>
    <name type="common">Pomegranate</name>
    <dbReference type="NCBI Taxonomy" id="22663"/>
    <lineage>
        <taxon>Eukaryota</taxon>
        <taxon>Viridiplantae</taxon>
        <taxon>Streptophyta</taxon>
        <taxon>Embryophyta</taxon>
        <taxon>Tracheophyta</taxon>
        <taxon>Spermatophyta</taxon>
        <taxon>Magnoliopsida</taxon>
        <taxon>eudicotyledons</taxon>
        <taxon>Gunneridae</taxon>
        <taxon>Pentapetalae</taxon>
        <taxon>rosids</taxon>
        <taxon>malvids</taxon>
        <taxon>Myrtales</taxon>
        <taxon>Lythraceae</taxon>
        <taxon>Punica</taxon>
    </lineage>
</organism>
<reference evidence="3" key="1">
    <citation type="journal article" date="2017" name="Plant J.">
        <title>The pomegranate (Punica granatum L.) genome and the genomics of punicalagin biosynthesis.</title>
        <authorList>
            <person name="Qin G."/>
            <person name="Xu C."/>
            <person name="Ming R."/>
            <person name="Tang H."/>
            <person name="Guyot R."/>
            <person name="Kramer E.M."/>
            <person name="Hu Y."/>
            <person name="Yi X."/>
            <person name="Qi Y."/>
            <person name="Xu X."/>
            <person name="Gao Z."/>
            <person name="Pan H."/>
            <person name="Jian J."/>
            <person name="Tian Y."/>
            <person name="Yue Z."/>
            <person name="Xu Y."/>
        </authorList>
    </citation>
    <scope>NUCLEOTIDE SEQUENCE [LARGE SCALE GENOMIC DNA]</scope>
    <source>
        <strain evidence="3">cv. Dabenzi</strain>
    </source>
</reference>
<gene>
    <name evidence="2" type="ORF">CDL15_Pgr004780</name>
</gene>
<dbReference type="EMBL" id="MTKT01005034">
    <property type="protein sequence ID" value="OWM68298.1"/>
    <property type="molecule type" value="Genomic_DNA"/>
</dbReference>
<evidence type="ECO:0000256" key="1">
    <source>
        <dbReference type="SAM" id="MobiDB-lite"/>
    </source>
</evidence>
<dbReference type="AlphaFoldDB" id="A0A218W741"/>
<feature type="compositionally biased region" description="Low complexity" evidence="1">
    <location>
        <begin position="82"/>
        <end position="100"/>
    </location>
</feature>
<name>A0A218W741_PUNGR</name>